<dbReference type="Proteomes" id="UP000278143">
    <property type="component" value="Unassembled WGS sequence"/>
</dbReference>
<dbReference type="EMBL" id="KZ989377">
    <property type="protein sequence ID" value="RKP26610.1"/>
    <property type="molecule type" value="Genomic_DNA"/>
</dbReference>
<keyword evidence="1" id="KW-0812">Transmembrane</keyword>
<evidence type="ECO:0000313" key="3">
    <source>
        <dbReference type="Proteomes" id="UP000278143"/>
    </source>
</evidence>
<evidence type="ECO:0000313" key="2">
    <source>
        <dbReference type="EMBL" id="RKP26610.1"/>
    </source>
</evidence>
<evidence type="ECO:0008006" key="4">
    <source>
        <dbReference type="Google" id="ProtNLM"/>
    </source>
</evidence>
<dbReference type="AlphaFoldDB" id="A0A4P9Z4V2"/>
<organism evidence="2 3">
    <name type="scientific">Syncephalis pseudoplumigaleata</name>
    <dbReference type="NCBI Taxonomy" id="1712513"/>
    <lineage>
        <taxon>Eukaryota</taxon>
        <taxon>Fungi</taxon>
        <taxon>Fungi incertae sedis</taxon>
        <taxon>Zoopagomycota</taxon>
        <taxon>Zoopagomycotina</taxon>
        <taxon>Zoopagomycetes</taxon>
        <taxon>Zoopagales</taxon>
        <taxon>Piptocephalidaceae</taxon>
        <taxon>Syncephalis</taxon>
    </lineage>
</organism>
<proteinExistence type="predicted"/>
<feature type="transmembrane region" description="Helical" evidence="1">
    <location>
        <begin position="263"/>
        <end position="281"/>
    </location>
</feature>
<keyword evidence="1" id="KW-0472">Membrane</keyword>
<sequence>MPVNNNNDQLGTEWLQHATYFWGIPLHPLGEVDTVAFMNELPDNLALTRDRVIGLQFQTASVLLATFIFIRNLRITIRMVMSRMRTLSAWFCFVPALLGTLFGLTVVYALLFSGLNCRKLLWLSGIVNTIAMMCNSGVLLQKAYLVLCRQRWIAIFGTLFTLPQLGFLVIVMVCCPITVEPLLGCVLYYPSYLPLYWFFASVPISLFFSAIFSYVAYRQYSMFGSDAWKRLARDGIQTMCLAVLCNIVCGIIIVFQIGGNYAIMFYVADWLLTSTILLNHCQNMRKASRLSNRPKTQNIINLSQIPTSKSIFTDSKLNSPVSKFSSIAPLTSHEYDD</sequence>
<evidence type="ECO:0000256" key="1">
    <source>
        <dbReference type="SAM" id="Phobius"/>
    </source>
</evidence>
<feature type="transmembrane region" description="Helical" evidence="1">
    <location>
        <begin position="195"/>
        <end position="217"/>
    </location>
</feature>
<feature type="transmembrane region" description="Helical" evidence="1">
    <location>
        <begin position="120"/>
        <end position="140"/>
    </location>
</feature>
<feature type="transmembrane region" description="Helical" evidence="1">
    <location>
        <begin position="90"/>
        <end position="114"/>
    </location>
</feature>
<dbReference type="OrthoDB" id="5560839at2759"/>
<keyword evidence="3" id="KW-1185">Reference proteome</keyword>
<reference evidence="3" key="1">
    <citation type="journal article" date="2018" name="Nat. Microbiol.">
        <title>Leveraging single-cell genomics to expand the fungal tree of life.</title>
        <authorList>
            <person name="Ahrendt S.R."/>
            <person name="Quandt C.A."/>
            <person name="Ciobanu D."/>
            <person name="Clum A."/>
            <person name="Salamov A."/>
            <person name="Andreopoulos B."/>
            <person name="Cheng J.F."/>
            <person name="Woyke T."/>
            <person name="Pelin A."/>
            <person name="Henrissat B."/>
            <person name="Reynolds N.K."/>
            <person name="Benny G.L."/>
            <person name="Smith M.E."/>
            <person name="James T.Y."/>
            <person name="Grigoriev I.V."/>
        </authorList>
    </citation>
    <scope>NUCLEOTIDE SEQUENCE [LARGE SCALE GENOMIC DNA]</scope>
    <source>
        <strain evidence="3">Benny S71-1</strain>
    </source>
</reference>
<accession>A0A4P9Z4V2</accession>
<keyword evidence="1" id="KW-1133">Transmembrane helix</keyword>
<feature type="transmembrane region" description="Helical" evidence="1">
    <location>
        <begin position="152"/>
        <end position="179"/>
    </location>
</feature>
<feature type="transmembrane region" description="Helical" evidence="1">
    <location>
        <begin position="238"/>
        <end position="257"/>
    </location>
</feature>
<gene>
    <name evidence="2" type="ORF">SYNPS1DRAFT_21661</name>
</gene>
<protein>
    <recommendedName>
        <fullName evidence="4">7TM GPCR serpentine receptor class x (Srx) domain-containing protein</fullName>
    </recommendedName>
</protein>
<name>A0A4P9Z4V2_9FUNG</name>
<feature type="transmembrane region" description="Helical" evidence="1">
    <location>
        <begin position="52"/>
        <end position="70"/>
    </location>
</feature>